<keyword evidence="15" id="KW-0732">Signal</keyword>
<evidence type="ECO:0000256" key="7">
    <source>
        <dbReference type="ARBA" id="ARBA00022692"/>
    </source>
</evidence>
<comment type="similarity">
    <text evidence="13">Belongs to the NiCoT transporter (TC 2.A.52) family.</text>
</comment>
<evidence type="ECO:0000256" key="3">
    <source>
        <dbReference type="ARBA" id="ARBA00022426"/>
    </source>
</evidence>
<keyword evidence="8 13" id="KW-1133">Transmembrane helix</keyword>
<keyword evidence="12" id="KW-0170">Cobalt</keyword>
<evidence type="ECO:0000256" key="6">
    <source>
        <dbReference type="ARBA" id="ARBA00022596"/>
    </source>
</evidence>
<keyword evidence="3" id="KW-0171">Cobalt transport</keyword>
<feature type="transmembrane region" description="Helical" evidence="13">
    <location>
        <begin position="334"/>
        <end position="359"/>
    </location>
</feature>
<evidence type="ECO:0000256" key="15">
    <source>
        <dbReference type="SAM" id="SignalP"/>
    </source>
</evidence>
<keyword evidence="9" id="KW-0406">Ion transport</keyword>
<feature type="transmembrane region" description="Helical" evidence="13">
    <location>
        <begin position="175"/>
        <end position="201"/>
    </location>
</feature>
<evidence type="ECO:0000256" key="1">
    <source>
        <dbReference type="ARBA" id="ARBA00002510"/>
    </source>
</evidence>
<feature type="transmembrane region" description="Helical" evidence="13">
    <location>
        <begin position="365"/>
        <end position="388"/>
    </location>
</feature>
<comment type="function">
    <text evidence="1">Efflux system for nickel and cobalt.</text>
</comment>
<evidence type="ECO:0000256" key="13">
    <source>
        <dbReference type="RuleBase" id="RU362101"/>
    </source>
</evidence>
<comment type="caution">
    <text evidence="16">The sequence shown here is derived from an EMBL/GenBank/DDBJ whole genome shotgun (WGS) entry which is preliminary data.</text>
</comment>
<dbReference type="Pfam" id="PF03824">
    <property type="entry name" value="NicO"/>
    <property type="match status" value="1"/>
</dbReference>
<keyword evidence="6" id="KW-0533">Nickel</keyword>
<evidence type="ECO:0000256" key="10">
    <source>
        <dbReference type="ARBA" id="ARBA00023112"/>
    </source>
</evidence>
<dbReference type="RefSeq" id="WP_029636115.1">
    <property type="nucleotide sequence ID" value="NZ_JACJTA010000012.1"/>
</dbReference>
<protein>
    <recommendedName>
        <fullName evidence="13">Nickel/cobalt efflux system</fullName>
    </recommendedName>
</protein>
<keyword evidence="11 13" id="KW-0472">Membrane</keyword>
<dbReference type="Proteomes" id="UP000660380">
    <property type="component" value="Unassembled WGS sequence"/>
</dbReference>
<comment type="subcellular location">
    <subcellularLocation>
        <location evidence="2 13">Cell membrane</location>
        <topology evidence="2 13">Multi-pass membrane protein</topology>
    </subcellularLocation>
</comment>
<keyword evidence="4 13" id="KW-0813">Transport</keyword>
<evidence type="ECO:0000313" key="16">
    <source>
        <dbReference type="EMBL" id="MBD2604494.1"/>
    </source>
</evidence>
<evidence type="ECO:0000256" key="12">
    <source>
        <dbReference type="ARBA" id="ARBA00023285"/>
    </source>
</evidence>
<dbReference type="EMBL" id="JACJTA010000012">
    <property type="protein sequence ID" value="MBD2604494.1"/>
    <property type="molecule type" value="Genomic_DNA"/>
</dbReference>
<name>A0ABR8GN74_9CYAN</name>
<dbReference type="InterPro" id="IPR051224">
    <property type="entry name" value="NiCoT_RcnA"/>
</dbReference>
<gene>
    <name evidence="16" type="ORF">H6G81_08110</name>
</gene>
<proteinExistence type="inferred from homology"/>
<evidence type="ECO:0000313" key="17">
    <source>
        <dbReference type="Proteomes" id="UP000660380"/>
    </source>
</evidence>
<feature type="transmembrane region" description="Helical" evidence="13">
    <location>
        <begin position="228"/>
        <end position="257"/>
    </location>
</feature>
<keyword evidence="17" id="KW-1185">Reference proteome</keyword>
<feature type="chain" id="PRO_5047209788" description="Nickel/cobalt efflux system" evidence="15">
    <location>
        <begin position="30"/>
        <end position="438"/>
    </location>
</feature>
<evidence type="ECO:0000256" key="9">
    <source>
        <dbReference type="ARBA" id="ARBA00023065"/>
    </source>
</evidence>
<evidence type="ECO:0000256" key="4">
    <source>
        <dbReference type="ARBA" id="ARBA00022448"/>
    </source>
</evidence>
<dbReference type="PANTHER" id="PTHR40659:SF1">
    <property type="entry name" value="NICKEL_COBALT EFFLUX SYSTEM RCNA"/>
    <property type="match status" value="1"/>
</dbReference>
<sequence length="438" mass="48549">MKIHWRKISIISFFLSLLLSISFSAPSLAHWADLSVAEVTVGEKETAITLTFPTGLVAFSDDNRDGQLSREETATHKRELEQFLGDRIFLSNEQGKKGTVAIAPVETNNLLPTLKVNTNTHSTLQLNYSWLQPVQNQRMHYDLFLTEAPAAHCLATIFHKGKVQNFIFNRQNRDFWLISGAVGQFGGSLAIALLAAFVWGAMHAMSPGHGKTIVGAYLMGSEVNAQHALFLGLTTTLTHTIGVFILGLATLFASQFILPERVLPWLSILSGFMVLVIGLNLFISRLRNHDHEHHHHHHDHDHHHHHDHEHHHHHDHEHHHHHLPSNTPVTMRNLLALGVSGGLVPCPSALVLLLSAIAIGRVGFGLMLVLAFSLGLAAVLTALGLLLIYAKQWFEKLQLPKPKRLHRILPALSAFLISLIGLGITTQGLIEVGIVRQI</sequence>
<dbReference type="InterPro" id="IPR011541">
    <property type="entry name" value="Ni/Co_transpt_high_affinity"/>
</dbReference>
<evidence type="ECO:0000256" key="8">
    <source>
        <dbReference type="ARBA" id="ARBA00022989"/>
    </source>
</evidence>
<evidence type="ECO:0000256" key="11">
    <source>
        <dbReference type="ARBA" id="ARBA00023136"/>
    </source>
</evidence>
<keyword evidence="10" id="KW-0921">Nickel transport</keyword>
<feature type="compositionally biased region" description="Basic residues" evidence="14">
    <location>
        <begin position="293"/>
        <end position="323"/>
    </location>
</feature>
<dbReference type="PANTHER" id="PTHR40659">
    <property type="entry name" value="NICKEL/COBALT EFFLUX SYSTEM RCNA"/>
    <property type="match status" value="1"/>
</dbReference>
<keyword evidence="7 13" id="KW-0812">Transmembrane</keyword>
<feature type="region of interest" description="Disordered" evidence="14">
    <location>
        <begin position="293"/>
        <end position="325"/>
    </location>
</feature>
<evidence type="ECO:0000256" key="14">
    <source>
        <dbReference type="SAM" id="MobiDB-lite"/>
    </source>
</evidence>
<reference evidence="16 17" key="1">
    <citation type="journal article" date="2020" name="ISME J.">
        <title>Comparative genomics reveals insights into cyanobacterial evolution and habitat adaptation.</title>
        <authorList>
            <person name="Chen M.Y."/>
            <person name="Teng W.K."/>
            <person name="Zhao L."/>
            <person name="Hu C.X."/>
            <person name="Zhou Y.K."/>
            <person name="Han B.P."/>
            <person name="Song L.R."/>
            <person name="Shu W.S."/>
        </authorList>
    </citation>
    <scope>NUCLEOTIDE SEQUENCE [LARGE SCALE GENOMIC DNA]</scope>
    <source>
        <strain evidence="16 17">FACHB-248</strain>
    </source>
</reference>
<feature type="transmembrane region" description="Helical" evidence="13">
    <location>
        <begin position="408"/>
        <end position="430"/>
    </location>
</feature>
<keyword evidence="5" id="KW-1003">Cell membrane</keyword>
<evidence type="ECO:0000256" key="5">
    <source>
        <dbReference type="ARBA" id="ARBA00022475"/>
    </source>
</evidence>
<accession>A0ABR8GN74</accession>
<organism evidence="16 17">
    <name type="scientific">Scytonema hofmannii FACHB-248</name>
    <dbReference type="NCBI Taxonomy" id="1842502"/>
    <lineage>
        <taxon>Bacteria</taxon>
        <taxon>Bacillati</taxon>
        <taxon>Cyanobacteriota</taxon>
        <taxon>Cyanophyceae</taxon>
        <taxon>Nostocales</taxon>
        <taxon>Scytonemataceae</taxon>
        <taxon>Scytonema</taxon>
    </lineage>
</organism>
<feature type="transmembrane region" description="Helical" evidence="13">
    <location>
        <begin position="263"/>
        <end position="283"/>
    </location>
</feature>
<feature type="signal peptide" evidence="15">
    <location>
        <begin position="1"/>
        <end position="29"/>
    </location>
</feature>
<evidence type="ECO:0000256" key="2">
    <source>
        <dbReference type="ARBA" id="ARBA00004651"/>
    </source>
</evidence>